<keyword evidence="3" id="KW-1185">Reference proteome</keyword>
<feature type="signal peptide" evidence="1">
    <location>
        <begin position="1"/>
        <end position="19"/>
    </location>
</feature>
<dbReference type="HOGENOM" id="CLU_2040977_0_0_1"/>
<evidence type="ECO:0000256" key="1">
    <source>
        <dbReference type="SAM" id="SignalP"/>
    </source>
</evidence>
<reference evidence="3" key="1">
    <citation type="submission" date="2011-05" db="EMBL/GenBank/DDBJ databases">
        <authorList>
            <person name="Richards S.R."/>
            <person name="Qu J."/>
            <person name="Jiang H."/>
            <person name="Jhangiani S.N."/>
            <person name="Agravi P."/>
            <person name="Goodspeed R."/>
            <person name="Gross S."/>
            <person name="Mandapat C."/>
            <person name="Jackson L."/>
            <person name="Mathew T."/>
            <person name="Pu L."/>
            <person name="Thornton R."/>
            <person name="Saada N."/>
            <person name="Wilczek-Boney K.B."/>
            <person name="Lee S."/>
            <person name="Kovar C."/>
            <person name="Wu Y."/>
            <person name="Scherer S.E."/>
            <person name="Worley K.C."/>
            <person name="Muzny D.M."/>
            <person name="Gibbs R."/>
        </authorList>
    </citation>
    <scope>NUCLEOTIDE SEQUENCE</scope>
    <source>
        <strain evidence="3">Brora</strain>
    </source>
</reference>
<dbReference type="EMBL" id="AFFK01019071">
    <property type="status" value="NOT_ANNOTATED_CDS"/>
    <property type="molecule type" value="Genomic_DNA"/>
</dbReference>
<evidence type="ECO:0000313" key="3">
    <source>
        <dbReference type="Proteomes" id="UP000014500"/>
    </source>
</evidence>
<sequence>MKLLCIDPSLFIFTYLVLSLIPSTNLVSSQEIERVPESYGMDSSVLKRSARISQEDVYRMFVLLNKIKDRGGIKRIGSEFIGKRYSQAEDIEKKLGSEFLGKRGIGSEFLGKRSQRSQAEN</sequence>
<accession>T1IT34</accession>
<protein>
    <submittedName>
        <fullName evidence="2">Uncharacterized protein</fullName>
    </submittedName>
</protein>
<reference evidence="2" key="2">
    <citation type="submission" date="2015-02" db="UniProtKB">
        <authorList>
            <consortium name="EnsemblMetazoa"/>
        </authorList>
    </citation>
    <scope>IDENTIFICATION</scope>
</reference>
<name>T1IT34_STRMM</name>
<dbReference type="Proteomes" id="UP000014500">
    <property type="component" value="Unassembled WGS sequence"/>
</dbReference>
<proteinExistence type="predicted"/>
<evidence type="ECO:0000313" key="2">
    <source>
        <dbReference type="EnsemblMetazoa" id="SMAR004278-PA"/>
    </source>
</evidence>
<dbReference type="EnsemblMetazoa" id="SMAR004278-RA">
    <property type="protein sequence ID" value="SMAR004278-PA"/>
    <property type="gene ID" value="SMAR004278"/>
</dbReference>
<feature type="chain" id="PRO_5004579516" evidence="1">
    <location>
        <begin position="20"/>
        <end position="121"/>
    </location>
</feature>
<keyword evidence="1" id="KW-0732">Signal</keyword>
<dbReference type="AlphaFoldDB" id="T1IT34"/>
<organism evidence="2 3">
    <name type="scientific">Strigamia maritima</name>
    <name type="common">European centipede</name>
    <name type="synonym">Geophilus maritimus</name>
    <dbReference type="NCBI Taxonomy" id="126957"/>
    <lineage>
        <taxon>Eukaryota</taxon>
        <taxon>Metazoa</taxon>
        <taxon>Ecdysozoa</taxon>
        <taxon>Arthropoda</taxon>
        <taxon>Myriapoda</taxon>
        <taxon>Chilopoda</taxon>
        <taxon>Pleurostigmophora</taxon>
        <taxon>Geophilomorpha</taxon>
        <taxon>Linotaeniidae</taxon>
        <taxon>Strigamia</taxon>
    </lineage>
</organism>